<dbReference type="EMBL" id="JACVEL010000004">
    <property type="protein sequence ID" value="MBC9812532.1"/>
    <property type="molecule type" value="Genomic_DNA"/>
</dbReference>
<feature type="signal peptide" evidence="1">
    <location>
        <begin position="1"/>
        <end position="18"/>
    </location>
</feature>
<name>A0A8J6TSU5_9FLAO</name>
<reference evidence="2" key="1">
    <citation type="submission" date="2020-09" db="EMBL/GenBank/DDBJ databases">
        <title>Taishania pollutisoli gen. nov., sp. nov., Isolated from Tetrabromobisphenol A-Contaminated Soil.</title>
        <authorList>
            <person name="Chen Q."/>
        </authorList>
    </citation>
    <scope>NUCLEOTIDE SEQUENCE</scope>
    <source>
        <strain evidence="2">CZZ-1</strain>
    </source>
</reference>
<organism evidence="2 3">
    <name type="scientific">Taishania pollutisoli</name>
    <dbReference type="NCBI Taxonomy" id="2766479"/>
    <lineage>
        <taxon>Bacteria</taxon>
        <taxon>Pseudomonadati</taxon>
        <taxon>Bacteroidota</taxon>
        <taxon>Flavobacteriia</taxon>
        <taxon>Flavobacteriales</taxon>
        <taxon>Crocinitomicaceae</taxon>
        <taxon>Taishania</taxon>
    </lineage>
</organism>
<gene>
    <name evidence="2" type="ORF">H9Y05_08630</name>
</gene>
<evidence type="ECO:0000313" key="3">
    <source>
        <dbReference type="Proteomes" id="UP000652681"/>
    </source>
</evidence>
<evidence type="ECO:0008006" key="4">
    <source>
        <dbReference type="Google" id="ProtNLM"/>
    </source>
</evidence>
<evidence type="ECO:0000256" key="1">
    <source>
        <dbReference type="SAM" id="SignalP"/>
    </source>
</evidence>
<proteinExistence type="predicted"/>
<keyword evidence="1" id="KW-0732">Signal</keyword>
<dbReference type="RefSeq" id="WP_163489915.1">
    <property type="nucleotide sequence ID" value="NZ_JACVEL010000004.1"/>
</dbReference>
<accession>A0A8J6TSU5</accession>
<evidence type="ECO:0000313" key="2">
    <source>
        <dbReference type="EMBL" id="MBC9812532.1"/>
    </source>
</evidence>
<protein>
    <recommendedName>
        <fullName evidence="4">DUF4412 domain-containing protein</fullName>
    </recommendedName>
</protein>
<dbReference type="AlphaFoldDB" id="A0A8J6TSU5"/>
<dbReference type="Proteomes" id="UP000652681">
    <property type="component" value="Unassembled WGS sequence"/>
</dbReference>
<comment type="caution">
    <text evidence="2">The sequence shown here is derived from an EMBL/GenBank/DDBJ whole genome shotgun (WGS) entry which is preliminary data.</text>
</comment>
<keyword evidence="3" id="KW-1185">Reference proteome</keyword>
<feature type="chain" id="PRO_5035282079" description="DUF4412 domain-containing protein" evidence="1">
    <location>
        <begin position="19"/>
        <end position="210"/>
    </location>
</feature>
<sequence>MKFIAVCIFLVSSGMLFAQKAFTGKLAYRVEIADTSLQNMFPPSTMTIYTNDTILRVETRTDALGSQVLIQHMAKKKAYLLIESPMGKYAIQIPEKEEEGEKKYTYKKAKGKKTVQGLDSKKLIVENPSIKEQLEFYYHKKIAAKYLPGFEDFPGLLTDYYVVSTDGVYHHQLIECTPQQVSRDLFGIPSDYQKISMSDFVDLVTGGEEE</sequence>